<dbReference type="InterPro" id="IPR001279">
    <property type="entry name" value="Metallo-B-lactamas"/>
</dbReference>
<dbReference type="SMART" id="SM00849">
    <property type="entry name" value="Lactamase_B"/>
    <property type="match status" value="1"/>
</dbReference>
<dbReference type="Gene3D" id="3.60.15.10">
    <property type="entry name" value="Ribonuclease Z/Hydroxyacylglutathione hydrolase-like"/>
    <property type="match status" value="2"/>
</dbReference>
<dbReference type="InterPro" id="IPR036866">
    <property type="entry name" value="RibonucZ/Hydroxyglut_hydro"/>
</dbReference>
<sequence>MKGVKIEIISGLNRKAPAAILLSTQRQRILLDAGGALEPDEAPWPVPADIDAILLSHDHVDHIAGLSRLPAEIPIYCSAVTGQALPAGRNVHPVAVRGQFSLGEITVTTGSCGHAWGGMWFHLNVAGGLFYSGDISMESLLFRFDVPPPARLALVDASYGLYDVPQSRQREKLRAHLLQPTLCPVPPSGRAAELALFMARERRPNVAMDAACLSMLAQMAEHDDGSLQHGVAAELRALAAVLPVFSPHAPLVLAADPDGMSGMAGALRAREDFQHRTLFTGHLNQLAHQQWLAGDVDFCRWNVHPTVSCLQTLISQLSCRYFAPLFTAIDNPLLWQQALSCQIMTHPTIEMELCQ</sequence>
<evidence type="ECO:0000313" key="3">
    <source>
        <dbReference type="Proteomes" id="UP001334005"/>
    </source>
</evidence>
<keyword evidence="3" id="KW-1185">Reference proteome</keyword>
<comment type="caution">
    <text evidence="2">The sequence shown here is derived from an EMBL/GenBank/DDBJ whole genome shotgun (WGS) entry which is preliminary data.</text>
</comment>
<dbReference type="EMBL" id="JARXNH020000055">
    <property type="protein sequence ID" value="MEK0249289.1"/>
    <property type="molecule type" value="Genomic_DNA"/>
</dbReference>
<evidence type="ECO:0000313" key="2">
    <source>
        <dbReference type="EMBL" id="MEK0249289.1"/>
    </source>
</evidence>
<dbReference type="Proteomes" id="UP001334005">
    <property type="component" value="Unassembled WGS sequence"/>
</dbReference>
<reference evidence="2 3" key="1">
    <citation type="submission" date="2024-03" db="EMBL/GenBank/DDBJ databases">
        <title>Two novel Raoultella species associated with bleeding cankers of broadleaf hosts, Raoultella scottia sp. nov. and Raoultella lignicola sp. nov.</title>
        <authorList>
            <person name="Brady C.L."/>
        </authorList>
    </citation>
    <scope>NUCLEOTIDE SEQUENCE [LARGE SCALE GENOMIC DNA]</scope>
    <source>
        <strain evidence="2 3">BAC 10a-01-01</strain>
    </source>
</reference>
<proteinExistence type="predicted"/>
<gene>
    <name evidence="2" type="ORF">QFI66_014450</name>
</gene>
<protein>
    <submittedName>
        <fullName evidence="2">MBL fold metallo-hydrolase</fullName>
    </submittedName>
</protein>
<organism evidence="2 3">
    <name type="scientific">Raoultella scottii</name>
    <dbReference type="NCBI Taxonomy" id="3040937"/>
    <lineage>
        <taxon>Bacteria</taxon>
        <taxon>Pseudomonadati</taxon>
        <taxon>Pseudomonadota</taxon>
        <taxon>Gammaproteobacteria</taxon>
        <taxon>Enterobacterales</taxon>
        <taxon>Enterobacteriaceae</taxon>
        <taxon>Klebsiella/Raoultella group</taxon>
        <taxon>Raoultella</taxon>
    </lineage>
</organism>
<feature type="domain" description="Metallo-beta-lactamase" evidence="1">
    <location>
        <begin position="16"/>
        <end position="182"/>
    </location>
</feature>
<dbReference type="RefSeq" id="WP_331834924.1">
    <property type="nucleotide sequence ID" value="NZ_JARXNH020000055.1"/>
</dbReference>
<accession>A0ABU8Z790</accession>
<dbReference type="Pfam" id="PF12706">
    <property type="entry name" value="Lactamase_B_2"/>
    <property type="match status" value="1"/>
</dbReference>
<evidence type="ECO:0000259" key="1">
    <source>
        <dbReference type="SMART" id="SM00849"/>
    </source>
</evidence>
<dbReference type="SUPFAM" id="SSF56281">
    <property type="entry name" value="Metallo-hydrolase/oxidoreductase"/>
    <property type="match status" value="1"/>
</dbReference>
<name>A0ABU8Z790_9ENTR</name>